<dbReference type="AlphaFoldDB" id="A0A4Y2PW01"/>
<accession>A0A4Y2PW01</accession>
<keyword evidence="2" id="KW-1185">Reference proteome</keyword>
<organism evidence="1 2">
    <name type="scientific">Araneus ventricosus</name>
    <name type="common">Orbweaver spider</name>
    <name type="synonym">Epeira ventricosa</name>
    <dbReference type="NCBI Taxonomy" id="182803"/>
    <lineage>
        <taxon>Eukaryota</taxon>
        <taxon>Metazoa</taxon>
        <taxon>Ecdysozoa</taxon>
        <taxon>Arthropoda</taxon>
        <taxon>Chelicerata</taxon>
        <taxon>Arachnida</taxon>
        <taxon>Araneae</taxon>
        <taxon>Araneomorphae</taxon>
        <taxon>Entelegynae</taxon>
        <taxon>Araneoidea</taxon>
        <taxon>Araneidae</taxon>
        <taxon>Araneus</taxon>
    </lineage>
</organism>
<gene>
    <name evidence="1" type="ORF">AVEN_143483_1</name>
</gene>
<evidence type="ECO:0000313" key="2">
    <source>
        <dbReference type="Proteomes" id="UP000499080"/>
    </source>
</evidence>
<evidence type="ECO:0000313" key="1">
    <source>
        <dbReference type="EMBL" id="GBN55399.1"/>
    </source>
</evidence>
<comment type="caution">
    <text evidence="1">The sequence shown here is derived from an EMBL/GenBank/DDBJ whole genome shotgun (WGS) entry which is preliminary data.</text>
</comment>
<proteinExistence type="predicted"/>
<protein>
    <submittedName>
        <fullName evidence="1">Uncharacterized protein</fullName>
    </submittedName>
</protein>
<reference evidence="1 2" key="1">
    <citation type="journal article" date="2019" name="Sci. Rep.">
        <title>Orb-weaving spider Araneus ventricosus genome elucidates the spidroin gene catalogue.</title>
        <authorList>
            <person name="Kono N."/>
            <person name="Nakamura H."/>
            <person name="Ohtoshi R."/>
            <person name="Moran D.A.P."/>
            <person name="Shinohara A."/>
            <person name="Yoshida Y."/>
            <person name="Fujiwara M."/>
            <person name="Mori M."/>
            <person name="Tomita M."/>
            <person name="Arakawa K."/>
        </authorList>
    </citation>
    <scope>NUCLEOTIDE SEQUENCE [LARGE SCALE GENOMIC DNA]</scope>
</reference>
<name>A0A4Y2PW01_ARAVE</name>
<dbReference type="EMBL" id="BGPR01012280">
    <property type="protein sequence ID" value="GBN55399.1"/>
    <property type="molecule type" value="Genomic_DNA"/>
</dbReference>
<dbReference type="Proteomes" id="UP000499080">
    <property type="component" value="Unassembled WGS sequence"/>
</dbReference>
<sequence>MRNSRDIDCILLMSILRIHIHSGSTTVRFAFEDSIDKDVLQIPKTIVKILGELCDAKRNFLKDVELSTYSWFHELSMRLRRPSESIKASSQARRVVILIHKQQTGAHAEIETFERCVEIY</sequence>